<sequence>MTSRYGAGENSASPNTKYTTNRAGSRRLRCSTRPHAATTRSTNPGGYTQVNKPRPDKSDALAVIRTTPGTDSQPAYAHDKSNGTLPSPCALHRTWSR</sequence>
<dbReference type="EMBL" id="AP023440">
    <property type="protein sequence ID" value="BCL32165.1"/>
    <property type="molecule type" value="Genomic_DNA"/>
</dbReference>
<gene>
    <name evidence="2" type="ORF">GCM10017557_70240</name>
</gene>
<organism evidence="2 3">
    <name type="scientific">Streptomyces aurantiacus</name>
    <dbReference type="NCBI Taxonomy" id="47760"/>
    <lineage>
        <taxon>Bacteria</taxon>
        <taxon>Bacillati</taxon>
        <taxon>Actinomycetota</taxon>
        <taxon>Actinomycetes</taxon>
        <taxon>Kitasatosporales</taxon>
        <taxon>Streptomycetaceae</taxon>
        <taxon>Streptomyces</taxon>
        <taxon>Streptomyces aurantiacus group</taxon>
    </lineage>
</organism>
<feature type="compositionally biased region" description="Polar residues" evidence="1">
    <location>
        <begin position="38"/>
        <end position="51"/>
    </location>
</feature>
<dbReference type="AlphaFoldDB" id="A0A7G1PG41"/>
<name>A0A7G1PG41_9ACTN</name>
<reference evidence="2 3" key="1">
    <citation type="journal article" date="2014" name="Int. J. Syst. Evol. Microbiol.">
        <title>Complete genome sequence of Corynebacterium casei LMG S-19264T (=DSM 44701T), isolated from a smear-ripened cheese.</title>
        <authorList>
            <consortium name="US DOE Joint Genome Institute (JGI-PGF)"/>
            <person name="Walter F."/>
            <person name="Albersmeier A."/>
            <person name="Kalinowski J."/>
            <person name="Ruckert C."/>
        </authorList>
    </citation>
    <scope>NUCLEOTIDE SEQUENCE [LARGE SCALE GENOMIC DNA]</scope>
    <source>
        <strain evidence="2 3">JCM 4677</strain>
    </source>
</reference>
<evidence type="ECO:0000313" key="2">
    <source>
        <dbReference type="EMBL" id="BCL32165.1"/>
    </source>
</evidence>
<dbReference type="KEGG" id="sgm:GCM10017557_70240"/>
<feature type="compositionally biased region" description="Polar residues" evidence="1">
    <location>
        <begin position="10"/>
        <end position="23"/>
    </location>
</feature>
<dbReference type="Proteomes" id="UP000516444">
    <property type="component" value="Chromosome"/>
</dbReference>
<proteinExistence type="predicted"/>
<evidence type="ECO:0000313" key="3">
    <source>
        <dbReference type="Proteomes" id="UP000516444"/>
    </source>
</evidence>
<keyword evidence="3" id="KW-1185">Reference proteome</keyword>
<accession>A0A7G1PG41</accession>
<evidence type="ECO:0000256" key="1">
    <source>
        <dbReference type="SAM" id="MobiDB-lite"/>
    </source>
</evidence>
<protein>
    <submittedName>
        <fullName evidence="2">Uncharacterized protein</fullName>
    </submittedName>
</protein>
<feature type="region of interest" description="Disordered" evidence="1">
    <location>
        <begin position="1"/>
        <end position="97"/>
    </location>
</feature>